<gene>
    <name evidence="1" type="ORF">MERR_LOCUS23640</name>
</gene>
<accession>A0A6D2J9T6</accession>
<comment type="caution">
    <text evidence="1">The sequence shown here is derived from an EMBL/GenBank/DDBJ whole genome shotgun (WGS) entry which is preliminary data.</text>
</comment>
<name>A0A6D2J9T6_9BRAS</name>
<reference evidence="1" key="1">
    <citation type="submission" date="2020-01" db="EMBL/GenBank/DDBJ databases">
        <authorList>
            <person name="Mishra B."/>
        </authorList>
    </citation>
    <scope>NUCLEOTIDE SEQUENCE [LARGE SCALE GENOMIC DNA]</scope>
</reference>
<evidence type="ECO:0000313" key="2">
    <source>
        <dbReference type="Proteomes" id="UP000467841"/>
    </source>
</evidence>
<evidence type="ECO:0000313" key="1">
    <source>
        <dbReference type="EMBL" id="CAA7036405.1"/>
    </source>
</evidence>
<dbReference type="AlphaFoldDB" id="A0A6D2J9T6"/>
<keyword evidence="2" id="KW-1185">Reference proteome</keyword>
<proteinExistence type="predicted"/>
<dbReference type="Proteomes" id="UP000467841">
    <property type="component" value="Unassembled WGS sequence"/>
</dbReference>
<protein>
    <submittedName>
        <fullName evidence="1">Uncharacterized protein</fullName>
    </submittedName>
</protein>
<dbReference type="EMBL" id="CACVBM020001163">
    <property type="protein sequence ID" value="CAA7036405.1"/>
    <property type="molecule type" value="Genomic_DNA"/>
</dbReference>
<sequence>MRRGSRKRLELTVEDVERIHVDVMVIKGVQRVKHLIKRETDKAVNYVIIVKGIRPEKRVKQTKVKAKTPINKEAAYVGEKGAEEGYREITEETWIRFTHSRRRKPVLQR</sequence>
<organism evidence="1 2">
    <name type="scientific">Microthlaspi erraticum</name>
    <dbReference type="NCBI Taxonomy" id="1685480"/>
    <lineage>
        <taxon>Eukaryota</taxon>
        <taxon>Viridiplantae</taxon>
        <taxon>Streptophyta</taxon>
        <taxon>Embryophyta</taxon>
        <taxon>Tracheophyta</taxon>
        <taxon>Spermatophyta</taxon>
        <taxon>Magnoliopsida</taxon>
        <taxon>eudicotyledons</taxon>
        <taxon>Gunneridae</taxon>
        <taxon>Pentapetalae</taxon>
        <taxon>rosids</taxon>
        <taxon>malvids</taxon>
        <taxon>Brassicales</taxon>
        <taxon>Brassicaceae</taxon>
        <taxon>Coluteocarpeae</taxon>
        <taxon>Microthlaspi</taxon>
    </lineage>
</organism>